<feature type="compositionally biased region" description="Polar residues" evidence="1">
    <location>
        <begin position="61"/>
        <end position="71"/>
    </location>
</feature>
<sequence length="97" mass="10485">MHSVKFLKHWNKYNPGEVAGFKEDDRELLERLVQAGIIGPTDEDIEKMKQMQAAGEDEAASPTSLQESADSVDSRAEGEAKPDAEASPSAGKPSKKA</sequence>
<accession>A0A2S9X575</accession>
<evidence type="ECO:0000313" key="3">
    <source>
        <dbReference type="Proteomes" id="UP000239469"/>
    </source>
</evidence>
<proteinExistence type="predicted"/>
<feature type="compositionally biased region" description="Basic and acidic residues" evidence="1">
    <location>
        <begin position="72"/>
        <end position="84"/>
    </location>
</feature>
<dbReference type="RefSeq" id="WP_106076644.1">
    <property type="nucleotide sequence ID" value="NZ_MTBD01000024.1"/>
</dbReference>
<reference evidence="2 3" key="1">
    <citation type="submission" date="2017-01" db="EMBL/GenBank/DDBJ databases">
        <title>New insights into the genetic diversity of Chromobacterium isolated from tropical freshwater lake.</title>
        <authorList>
            <person name="Santos A.B."/>
            <person name="Nascimento A.M."/>
            <person name="Da Silva P.C."/>
        </authorList>
    </citation>
    <scope>NUCLEOTIDE SEQUENCE [LARGE SCALE GENOMIC DNA]</scope>
    <source>
        <strain evidence="2 3">56AF</strain>
    </source>
</reference>
<evidence type="ECO:0000256" key="1">
    <source>
        <dbReference type="SAM" id="MobiDB-lite"/>
    </source>
</evidence>
<dbReference type="EMBL" id="MTBD01000024">
    <property type="protein sequence ID" value="PRP70881.1"/>
    <property type="molecule type" value="Genomic_DNA"/>
</dbReference>
<name>A0A2S9X575_9NEIS</name>
<protein>
    <submittedName>
        <fullName evidence="2">Uncharacterized protein</fullName>
    </submittedName>
</protein>
<dbReference type="AlphaFoldDB" id="A0A2S9X575"/>
<evidence type="ECO:0000313" key="2">
    <source>
        <dbReference type="EMBL" id="PRP70881.1"/>
    </source>
</evidence>
<organism evidence="2 3">
    <name type="scientific">Chromobacterium amazonense</name>
    <dbReference type="NCBI Taxonomy" id="1382803"/>
    <lineage>
        <taxon>Bacteria</taxon>
        <taxon>Pseudomonadati</taxon>
        <taxon>Pseudomonadota</taxon>
        <taxon>Betaproteobacteria</taxon>
        <taxon>Neisseriales</taxon>
        <taxon>Chromobacteriaceae</taxon>
        <taxon>Chromobacterium</taxon>
    </lineage>
</organism>
<gene>
    <name evidence="2" type="ORF">BUE93_09480</name>
</gene>
<comment type="caution">
    <text evidence="2">The sequence shown here is derived from an EMBL/GenBank/DDBJ whole genome shotgun (WGS) entry which is preliminary data.</text>
</comment>
<dbReference type="OrthoDB" id="9028622at2"/>
<dbReference type="Proteomes" id="UP000239469">
    <property type="component" value="Unassembled WGS sequence"/>
</dbReference>
<feature type="region of interest" description="Disordered" evidence="1">
    <location>
        <begin position="40"/>
        <end position="97"/>
    </location>
</feature>